<sequence length="205" mass="22746">KAKEITNNPTDVVLRADFPSAFSQNVVGIIQFYSVNGTAKVHVDVTGLPKNAGVFQYHIHENPVGEDGDCEATGKHFNPYGASPDCEAQKDDSLCQVGDLSGKHGLINTTCFETYFYDPYLSLDPSHPQYIGNKAINIHLENLDKLACANIKVSKEPEDLVLLDYEAEAEQVRQYEEVTGVKIEDRVEESDEVADYNEDGEDDEE</sequence>
<comment type="catalytic activity">
    <reaction evidence="9">
        <text>2 superoxide + 2 H(+) = H2O2 + O2</text>
        <dbReference type="Rhea" id="RHEA:20696"/>
        <dbReference type="ChEBI" id="CHEBI:15378"/>
        <dbReference type="ChEBI" id="CHEBI:15379"/>
        <dbReference type="ChEBI" id="CHEBI:16240"/>
        <dbReference type="ChEBI" id="CHEBI:18421"/>
        <dbReference type="EC" id="1.15.1.1"/>
    </reaction>
</comment>
<gene>
    <name evidence="12" type="ORF">WICANDRAFT_21875</name>
</gene>
<dbReference type="OrthoDB" id="159229at2759"/>
<dbReference type="GeneID" id="30198167"/>
<name>A0A1E3P9P4_WICAA</name>
<feature type="domain" description="Superoxide dismutase copper/zinc binding" evidence="11">
    <location>
        <begin position="27"/>
        <end position="142"/>
    </location>
</feature>
<evidence type="ECO:0000313" key="13">
    <source>
        <dbReference type="Proteomes" id="UP000094112"/>
    </source>
</evidence>
<feature type="non-terminal residue" evidence="12">
    <location>
        <position position="205"/>
    </location>
</feature>
<reference evidence="12 13" key="1">
    <citation type="journal article" date="2016" name="Proc. Natl. Acad. Sci. U.S.A.">
        <title>Comparative genomics of biotechnologically important yeasts.</title>
        <authorList>
            <person name="Riley R."/>
            <person name="Haridas S."/>
            <person name="Wolfe K.H."/>
            <person name="Lopes M.R."/>
            <person name="Hittinger C.T."/>
            <person name="Goeker M."/>
            <person name="Salamov A.A."/>
            <person name="Wisecaver J.H."/>
            <person name="Long T.M."/>
            <person name="Calvey C.H."/>
            <person name="Aerts A.L."/>
            <person name="Barry K.W."/>
            <person name="Choi C."/>
            <person name="Clum A."/>
            <person name="Coughlan A.Y."/>
            <person name="Deshpande S."/>
            <person name="Douglass A.P."/>
            <person name="Hanson S.J."/>
            <person name="Klenk H.-P."/>
            <person name="LaButti K.M."/>
            <person name="Lapidus A."/>
            <person name="Lindquist E.A."/>
            <person name="Lipzen A.M."/>
            <person name="Meier-Kolthoff J.P."/>
            <person name="Ohm R.A."/>
            <person name="Otillar R.P."/>
            <person name="Pangilinan J.L."/>
            <person name="Peng Y."/>
            <person name="Rokas A."/>
            <person name="Rosa C.A."/>
            <person name="Scheuner C."/>
            <person name="Sibirny A.A."/>
            <person name="Slot J.C."/>
            <person name="Stielow J.B."/>
            <person name="Sun H."/>
            <person name="Kurtzman C.P."/>
            <person name="Blackwell M."/>
            <person name="Grigoriev I.V."/>
            <person name="Jeffries T.W."/>
        </authorList>
    </citation>
    <scope>NUCLEOTIDE SEQUENCE [LARGE SCALE GENOMIC DNA]</scope>
    <source>
        <strain evidence="13">ATCC 58044 / CBS 1984 / NCYC 433 / NRRL Y-366-8</strain>
    </source>
</reference>
<dbReference type="AlphaFoldDB" id="A0A1E3P9P4"/>
<evidence type="ECO:0000256" key="1">
    <source>
        <dbReference type="ARBA" id="ARBA00004196"/>
    </source>
</evidence>
<dbReference type="GO" id="GO:0005507">
    <property type="term" value="F:copper ion binding"/>
    <property type="evidence" value="ECO:0007669"/>
    <property type="project" value="InterPro"/>
</dbReference>
<accession>A0A1E3P9P4</accession>
<dbReference type="Proteomes" id="UP000094112">
    <property type="component" value="Unassembled WGS sequence"/>
</dbReference>
<feature type="compositionally biased region" description="Acidic residues" evidence="10">
    <location>
        <begin position="186"/>
        <end position="205"/>
    </location>
</feature>
<evidence type="ECO:0000256" key="7">
    <source>
        <dbReference type="ARBA" id="ARBA00023026"/>
    </source>
</evidence>
<dbReference type="SUPFAM" id="SSF49329">
    <property type="entry name" value="Cu,Zn superoxide dismutase-like"/>
    <property type="match status" value="1"/>
</dbReference>
<dbReference type="Gene3D" id="2.60.40.200">
    <property type="entry name" value="Superoxide dismutase, copper/zinc binding domain"/>
    <property type="match status" value="1"/>
</dbReference>
<comment type="similarity">
    <text evidence="3">Belongs to the Cu-Zn superoxide dismutase family.</text>
</comment>
<evidence type="ECO:0000256" key="5">
    <source>
        <dbReference type="ARBA" id="ARBA00022525"/>
    </source>
</evidence>
<dbReference type="RefSeq" id="XP_019041227.1">
    <property type="nucleotide sequence ID" value="XM_019180921.1"/>
</dbReference>
<keyword evidence="13" id="KW-1185">Reference proteome</keyword>
<dbReference type="GO" id="GO:0005576">
    <property type="term" value="C:extracellular region"/>
    <property type="evidence" value="ECO:0007669"/>
    <property type="project" value="UniProtKB-SubCell"/>
</dbReference>
<dbReference type="GO" id="GO:0004784">
    <property type="term" value="F:superoxide dismutase activity"/>
    <property type="evidence" value="ECO:0007669"/>
    <property type="project" value="UniProtKB-EC"/>
</dbReference>
<dbReference type="InterPro" id="IPR001424">
    <property type="entry name" value="SOD_Cu_Zn_dom"/>
</dbReference>
<comment type="subcellular location">
    <subcellularLocation>
        <location evidence="1">Cell envelope</location>
    </subcellularLocation>
    <subcellularLocation>
        <location evidence="2">Secreted</location>
    </subcellularLocation>
</comment>
<feature type="non-terminal residue" evidence="12">
    <location>
        <position position="1"/>
    </location>
</feature>
<dbReference type="PANTHER" id="PTHR10003">
    <property type="entry name" value="SUPEROXIDE DISMUTASE CU-ZN -RELATED"/>
    <property type="match status" value="1"/>
</dbReference>
<proteinExistence type="inferred from homology"/>
<keyword evidence="5" id="KW-0964">Secreted</keyword>
<evidence type="ECO:0000256" key="9">
    <source>
        <dbReference type="ARBA" id="ARBA00049204"/>
    </source>
</evidence>
<dbReference type="FunFam" id="2.60.40.200:FF:000007">
    <property type="entry name" value="Cell surface Cu-only superoxide dismutase 5"/>
    <property type="match status" value="1"/>
</dbReference>
<evidence type="ECO:0000256" key="6">
    <source>
        <dbReference type="ARBA" id="ARBA00022862"/>
    </source>
</evidence>
<evidence type="ECO:0000256" key="8">
    <source>
        <dbReference type="ARBA" id="ARBA00023157"/>
    </source>
</evidence>
<keyword evidence="8" id="KW-1015">Disulfide bond</keyword>
<evidence type="ECO:0000256" key="4">
    <source>
        <dbReference type="ARBA" id="ARBA00012682"/>
    </source>
</evidence>
<dbReference type="InterPro" id="IPR024134">
    <property type="entry name" value="SOD_Cu/Zn_/chaperone"/>
</dbReference>
<dbReference type="InterPro" id="IPR036423">
    <property type="entry name" value="SOD-like_Cu/Zn_dom_sf"/>
</dbReference>
<evidence type="ECO:0000256" key="3">
    <source>
        <dbReference type="ARBA" id="ARBA00010457"/>
    </source>
</evidence>
<evidence type="ECO:0000256" key="2">
    <source>
        <dbReference type="ARBA" id="ARBA00004613"/>
    </source>
</evidence>
<keyword evidence="7" id="KW-0843">Virulence</keyword>
<evidence type="ECO:0000256" key="10">
    <source>
        <dbReference type="SAM" id="MobiDB-lite"/>
    </source>
</evidence>
<dbReference type="EC" id="1.15.1.1" evidence="4"/>
<organism evidence="12 13">
    <name type="scientific">Wickerhamomyces anomalus (strain ATCC 58044 / CBS 1984 / NCYC 433 / NRRL Y-366-8)</name>
    <name type="common">Yeast</name>
    <name type="synonym">Hansenula anomala</name>
    <dbReference type="NCBI Taxonomy" id="683960"/>
    <lineage>
        <taxon>Eukaryota</taxon>
        <taxon>Fungi</taxon>
        <taxon>Dikarya</taxon>
        <taxon>Ascomycota</taxon>
        <taxon>Saccharomycotina</taxon>
        <taxon>Saccharomycetes</taxon>
        <taxon>Phaffomycetales</taxon>
        <taxon>Wickerhamomycetaceae</taxon>
        <taxon>Wickerhamomyces</taxon>
    </lineage>
</organism>
<evidence type="ECO:0000259" key="11">
    <source>
        <dbReference type="Pfam" id="PF00080"/>
    </source>
</evidence>
<protein>
    <recommendedName>
        <fullName evidence="4">superoxide dismutase</fullName>
        <ecNumber evidence="4">1.15.1.1</ecNumber>
    </recommendedName>
</protein>
<dbReference type="Pfam" id="PF00080">
    <property type="entry name" value="Sod_Cu"/>
    <property type="match status" value="1"/>
</dbReference>
<dbReference type="EMBL" id="KV454208">
    <property type="protein sequence ID" value="ODQ62020.1"/>
    <property type="molecule type" value="Genomic_DNA"/>
</dbReference>
<keyword evidence="6" id="KW-0049">Antioxidant</keyword>
<dbReference type="STRING" id="683960.A0A1E3P9P4"/>
<evidence type="ECO:0000313" key="12">
    <source>
        <dbReference type="EMBL" id="ODQ62020.1"/>
    </source>
</evidence>
<feature type="region of interest" description="Disordered" evidence="10">
    <location>
        <begin position="183"/>
        <end position="205"/>
    </location>
</feature>